<dbReference type="InterPro" id="IPR000055">
    <property type="entry name" value="Restrct_endonuc_typeI_TRD"/>
</dbReference>
<dbReference type="InterPro" id="IPR052021">
    <property type="entry name" value="Type-I_RS_S_subunit"/>
</dbReference>
<dbReference type="Gene3D" id="3.90.220.20">
    <property type="entry name" value="DNA methylase specificity domains"/>
    <property type="match status" value="2"/>
</dbReference>
<accession>A0AAW5TLW7</accession>
<dbReference type="AlphaFoldDB" id="A0AAW5TLW7"/>
<name>A0AAW5TLW7_9LACT</name>
<evidence type="ECO:0000259" key="4">
    <source>
        <dbReference type="Pfam" id="PF01420"/>
    </source>
</evidence>
<evidence type="ECO:0000313" key="6">
    <source>
        <dbReference type="Proteomes" id="UP001207687"/>
    </source>
</evidence>
<dbReference type="PANTHER" id="PTHR30408:SF12">
    <property type="entry name" value="TYPE I RESTRICTION ENZYME MJAVIII SPECIFICITY SUBUNIT"/>
    <property type="match status" value="1"/>
</dbReference>
<dbReference type="RefSeq" id="WP_264653627.1">
    <property type="nucleotide sequence ID" value="NZ_JAOQNN010000001.1"/>
</dbReference>
<protein>
    <submittedName>
        <fullName evidence="5">Type I restriction enzyme S subunit</fullName>
        <ecNumber evidence="5">3.1.21.3</ecNumber>
    </submittedName>
</protein>
<evidence type="ECO:0000256" key="1">
    <source>
        <dbReference type="ARBA" id="ARBA00010923"/>
    </source>
</evidence>
<feature type="domain" description="Type I restriction modification DNA specificity" evidence="4">
    <location>
        <begin position="232"/>
        <end position="404"/>
    </location>
</feature>
<dbReference type="CDD" id="cd17286">
    <property type="entry name" value="RMtype1_S_Lla161ORF747P_TRD1-CR1_like"/>
    <property type="match status" value="1"/>
</dbReference>
<evidence type="ECO:0000313" key="5">
    <source>
        <dbReference type="EMBL" id="MCW2279683.1"/>
    </source>
</evidence>
<dbReference type="InterPro" id="IPR044946">
    <property type="entry name" value="Restrct_endonuc_typeI_TRD_sf"/>
</dbReference>
<dbReference type="Gene3D" id="1.10.287.1120">
    <property type="entry name" value="Bipartite methylase S protein"/>
    <property type="match status" value="1"/>
</dbReference>
<dbReference type="EC" id="3.1.21.3" evidence="5"/>
<dbReference type="GO" id="GO:0009035">
    <property type="term" value="F:type I site-specific deoxyribonuclease activity"/>
    <property type="evidence" value="ECO:0007669"/>
    <property type="project" value="UniProtKB-EC"/>
</dbReference>
<feature type="domain" description="Type I restriction modification DNA specificity" evidence="4">
    <location>
        <begin position="31"/>
        <end position="204"/>
    </location>
</feature>
<sequence>MTSENNLYVEKNKAEVSKNVPELRFQGFIDAWEQRKLEELGNLNRGKSKHRPRNDSRLFGGEYPFIQTGDVAKAPLFLTEYSQTYSEFGIQQSKLWDIGTLLITIAANVADTTILGIKAAFPDSVIGFESTSCDVVFIKNYIDIKSDLLKRKAETSSQANLNLAKLKEMNLNVPKLKEQQKIGSFFKQLDDTIALHQRKLDKLKLLKKGYLQQIFPQNGEKVPRVRFTNFENEWEPRKLKDLGIIQTGNTPKTSNAENYNENGVLWITPTDIEYLITNNSAKKLSAEGYSKARIADSGSILVTCIASIGKNTLVEEPSGFNQQINSLTPNKLNNSYFLLTQSELWSTKMKGIASSGTMQIVNKNDFSNLLFLYPKLEEQKKIGSFFKQLDYTIALHQSKLDKLNTLKQGLLQKMFL</sequence>
<keyword evidence="5" id="KW-0378">Hydrolase</keyword>
<reference evidence="5" key="1">
    <citation type="submission" date="2023-08" db="EMBL/GenBank/DDBJ databases">
        <title>Genomic analyses of the natural microbiome of Caenorhabditis elegans.</title>
        <authorList>
            <person name="Samuel B."/>
        </authorList>
    </citation>
    <scope>NUCLEOTIDE SEQUENCE</scope>
    <source>
        <strain evidence="5">BIGb0220</strain>
    </source>
</reference>
<dbReference type="PANTHER" id="PTHR30408">
    <property type="entry name" value="TYPE-1 RESTRICTION ENZYME ECOKI SPECIFICITY PROTEIN"/>
    <property type="match status" value="1"/>
</dbReference>
<gene>
    <name evidence="5" type="ORF">M2256_000141</name>
</gene>
<comment type="similarity">
    <text evidence="1">Belongs to the type-I restriction system S methylase family.</text>
</comment>
<evidence type="ECO:0000256" key="2">
    <source>
        <dbReference type="ARBA" id="ARBA00022747"/>
    </source>
</evidence>
<dbReference type="Proteomes" id="UP001207687">
    <property type="component" value="Unassembled WGS sequence"/>
</dbReference>
<keyword evidence="3" id="KW-0238">DNA-binding</keyword>
<dbReference type="EMBL" id="JAOQNN010000001">
    <property type="protein sequence ID" value="MCW2279683.1"/>
    <property type="molecule type" value="Genomic_DNA"/>
</dbReference>
<dbReference type="SUPFAM" id="SSF116734">
    <property type="entry name" value="DNA methylase specificity domain"/>
    <property type="match status" value="2"/>
</dbReference>
<dbReference type="CDD" id="cd17282">
    <property type="entry name" value="RMtype1_S_Eco16444ORF1681_TRD1-CR1_like"/>
    <property type="match status" value="1"/>
</dbReference>
<keyword evidence="2" id="KW-0680">Restriction system</keyword>
<dbReference type="GO" id="GO:0003677">
    <property type="term" value="F:DNA binding"/>
    <property type="evidence" value="ECO:0007669"/>
    <property type="project" value="UniProtKB-KW"/>
</dbReference>
<evidence type="ECO:0000256" key="3">
    <source>
        <dbReference type="ARBA" id="ARBA00023125"/>
    </source>
</evidence>
<comment type="caution">
    <text evidence="5">The sequence shown here is derived from an EMBL/GenBank/DDBJ whole genome shotgun (WGS) entry which is preliminary data.</text>
</comment>
<organism evidence="5 6">
    <name type="scientific">Lactococcus lactis</name>
    <dbReference type="NCBI Taxonomy" id="1358"/>
    <lineage>
        <taxon>Bacteria</taxon>
        <taxon>Bacillati</taxon>
        <taxon>Bacillota</taxon>
        <taxon>Bacilli</taxon>
        <taxon>Lactobacillales</taxon>
        <taxon>Streptococcaceae</taxon>
        <taxon>Lactococcus</taxon>
    </lineage>
</organism>
<proteinExistence type="inferred from homology"/>
<dbReference type="GO" id="GO:0009307">
    <property type="term" value="P:DNA restriction-modification system"/>
    <property type="evidence" value="ECO:0007669"/>
    <property type="project" value="UniProtKB-KW"/>
</dbReference>
<dbReference type="Pfam" id="PF01420">
    <property type="entry name" value="Methylase_S"/>
    <property type="match status" value="2"/>
</dbReference>